<evidence type="ECO:0000256" key="2">
    <source>
        <dbReference type="ARBA" id="ARBA00022475"/>
    </source>
</evidence>
<keyword evidence="2" id="KW-1003">Cell membrane</keyword>
<evidence type="ECO:0000256" key="4">
    <source>
        <dbReference type="ARBA" id="ARBA00022801"/>
    </source>
</evidence>
<gene>
    <name evidence="9" type="ORF">BJF92_09635</name>
</gene>
<sequence length="278" mass="29591">MRLRWKPCLFVAVNIVLIAALLFDRPQATDGLPQGVRRLGAFFSGFGDSSWSIIGAFVLLMQGRVGYRLLRAPRARAVALRISWLGAYLLMTVVVSGLAANLLKRAIGRARPSLFAEHGAAFFQPFAGHSVFESFPSGHATTIGALCMAGALILPRARLFFAMAALWLGLSRVMVGAHYPSDVVAGLIFGGWSALAFALLFARSGRVFDISAQGWPVLRPLKCPAPLRKTGETQKPGLAGRPGLAQAAAAESEPLLAGAEGARPMALATGRLSIIRSR</sequence>
<evidence type="ECO:0000313" key="10">
    <source>
        <dbReference type="Proteomes" id="UP000186143"/>
    </source>
</evidence>
<keyword evidence="6 7" id="KW-0472">Membrane</keyword>
<dbReference type="PANTHER" id="PTHR14969:SF62">
    <property type="entry name" value="DECAPRENYLPHOSPHORYL-5-PHOSPHORIBOSE PHOSPHATASE RV3807C-RELATED"/>
    <property type="match status" value="1"/>
</dbReference>
<feature type="transmembrane region" description="Helical" evidence="7">
    <location>
        <begin position="135"/>
        <end position="154"/>
    </location>
</feature>
<dbReference type="RefSeq" id="WP_075635938.1">
    <property type="nucleotide sequence ID" value="NZ_MKIO01000037.1"/>
</dbReference>
<evidence type="ECO:0000256" key="6">
    <source>
        <dbReference type="ARBA" id="ARBA00023136"/>
    </source>
</evidence>
<comment type="subcellular location">
    <subcellularLocation>
        <location evidence="1">Cell membrane</location>
        <topology evidence="1">Multi-pass membrane protein</topology>
    </subcellularLocation>
</comment>
<accession>A0A1Q9AGB7</accession>
<dbReference type="Gene3D" id="1.20.144.10">
    <property type="entry name" value="Phosphatidic acid phosphatase type 2/haloperoxidase"/>
    <property type="match status" value="1"/>
</dbReference>
<dbReference type="SUPFAM" id="SSF48317">
    <property type="entry name" value="Acid phosphatase/Vanadium-dependent haloperoxidase"/>
    <property type="match status" value="1"/>
</dbReference>
<dbReference type="EMBL" id="MKIO01000037">
    <property type="protein sequence ID" value="OLP53997.1"/>
    <property type="molecule type" value="Genomic_DNA"/>
</dbReference>
<protein>
    <recommendedName>
        <fullName evidence="8">Phosphatidic acid phosphatase type 2/haloperoxidase domain-containing protein</fullName>
    </recommendedName>
</protein>
<evidence type="ECO:0000256" key="1">
    <source>
        <dbReference type="ARBA" id="ARBA00004651"/>
    </source>
</evidence>
<dbReference type="Proteomes" id="UP000186143">
    <property type="component" value="Unassembled WGS sequence"/>
</dbReference>
<feature type="domain" description="Phosphatidic acid phosphatase type 2/haloperoxidase" evidence="8">
    <location>
        <begin position="85"/>
        <end position="198"/>
    </location>
</feature>
<feature type="transmembrane region" description="Helical" evidence="7">
    <location>
        <begin position="183"/>
        <end position="202"/>
    </location>
</feature>
<evidence type="ECO:0000256" key="7">
    <source>
        <dbReference type="SAM" id="Phobius"/>
    </source>
</evidence>
<keyword evidence="3 7" id="KW-0812">Transmembrane</keyword>
<dbReference type="InterPro" id="IPR036938">
    <property type="entry name" value="PAP2/HPO_sf"/>
</dbReference>
<name>A0A1Q9AGB7_9HYPH</name>
<comment type="caution">
    <text evidence="9">The sequence shown here is derived from an EMBL/GenBank/DDBJ whole genome shotgun (WGS) entry which is preliminary data.</text>
</comment>
<evidence type="ECO:0000259" key="8">
    <source>
        <dbReference type="SMART" id="SM00014"/>
    </source>
</evidence>
<dbReference type="GO" id="GO:0005886">
    <property type="term" value="C:plasma membrane"/>
    <property type="evidence" value="ECO:0007669"/>
    <property type="project" value="UniProtKB-SubCell"/>
</dbReference>
<feature type="transmembrane region" description="Helical" evidence="7">
    <location>
        <begin position="159"/>
        <end position="177"/>
    </location>
</feature>
<evidence type="ECO:0000313" key="9">
    <source>
        <dbReference type="EMBL" id="OLP53997.1"/>
    </source>
</evidence>
<dbReference type="Pfam" id="PF01569">
    <property type="entry name" value="PAP2"/>
    <property type="match status" value="1"/>
</dbReference>
<keyword evidence="4" id="KW-0378">Hydrolase</keyword>
<feature type="transmembrane region" description="Helical" evidence="7">
    <location>
        <begin position="41"/>
        <end position="61"/>
    </location>
</feature>
<dbReference type="SMART" id="SM00014">
    <property type="entry name" value="acidPPc"/>
    <property type="match status" value="1"/>
</dbReference>
<dbReference type="AlphaFoldDB" id="A0A1Q9AGB7"/>
<dbReference type="STRING" id="1672749.BJF92_09635"/>
<evidence type="ECO:0000256" key="5">
    <source>
        <dbReference type="ARBA" id="ARBA00022989"/>
    </source>
</evidence>
<reference evidence="9 10" key="1">
    <citation type="submission" date="2016-09" db="EMBL/GenBank/DDBJ databases">
        <title>Rhizobium sp. nov., a novel species isolated from the rice rhizosphere.</title>
        <authorList>
            <person name="Zhao J."/>
            <person name="Zhang X."/>
        </authorList>
    </citation>
    <scope>NUCLEOTIDE SEQUENCE [LARGE SCALE GENOMIC DNA]</scope>
    <source>
        <strain evidence="9 10">MH17</strain>
    </source>
</reference>
<dbReference type="GO" id="GO:0016787">
    <property type="term" value="F:hydrolase activity"/>
    <property type="evidence" value="ECO:0007669"/>
    <property type="project" value="UniProtKB-KW"/>
</dbReference>
<dbReference type="InterPro" id="IPR000326">
    <property type="entry name" value="PAP2/HPO"/>
</dbReference>
<proteinExistence type="predicted"/>
<feature type="transmembrane region" description="Helical" evidence="7">
    <location>
        <begin position="82"/>
        <end position="103"/>
    </location>
</feature>
<dbReference type="PANTHER" id="PTHR14969">
    <property type="entry name" value="SPHINGOSINE-1-PHOSPHATE PHOSPHOHYDROLASE"/>
    <property type="match status" value="1"/>
</dbReference>
<keyword evidence="5 7" id="KW-1133">Transmembrane helix</keyword>
<evidence type="ECO:0000256" key="3">
    <source>
        <dbReference type="ARBA" id="ARBA00022692"/>
    </source>
</evidence>
<organism evidence="9 10">
    <name type="scientific">Xaviernesmea rhizosphaerae</name>
    <dbReference type="NCBI Taxonomy" id="1672749"/>
    <lineage>
        <taxon>Bacteria</taxon>
        <taxon>Pseudomonadati</taxon>
        <taxon>Pseudomonadota</taxon>
        <taxon>Alphaproteobacteria</taxon>
        <taxon>Hyphomicrobiales</taxon>
        <taxon>Rhizobiaceae</taxon>
        <taxon>Rhizobium/Agrobacterium group</taxon>
        <taxon>Xaviernesmea</taxon>
    </lineage>
</organism>